<evidence type="ECO:0000256" key="1">
    <source>
        <dbReference type="ARBA" id="ARBA00023015"/>
    </source>
</evidence>
<comment type="caution">
    <text evidence="4">The sequence shown here is derived from an EMBL/GenBank/DDBJ whole genome shotgun (WGS) entry which is preliminary data.</text>
</comment>
<dbReference type="InterPro" id="IPR036388">
    <property type="entry name" value="WH-like_DNA-bd_sf"/>
</dbReference>
<dbReference type="Proteomes" id="UP001252875">
    <property type="component" value="Unassembled WGS sequence"/>
</dbReference>
<keyword evidence="2" id="KW-0804">Transcription</keyword>
<organism evidence="4 5">
    <name type="scientific">Enterococcus hulanensis</name>
    <dbReference type="NCBI Taxonomy" id="2559929"/>
    <lineage>
        <taxon>Bacteria</taxon>
        <taxon>Bacillati</taxon>
        <taxon>Bacillota</taxon>
        <taxon>Bacilli</taxon>
        <taxon>Lactobacillales</taxon>
        <taxon>Enterococcaceae</taxon>
        <taxon>Enterococcus</taxon>
    </lineage>
</organism>
<gene>
    <name evidence="4" type="ORF">P7D85_06535</name>
</gene>
<reference evidence="4 5" key="1">
    <citation type="submission" date="2023-03" db="EMBL/GenBank/DDBJ databases">
        <authorList>
            <person name="Shen W."/>
            <person name="Cai J."/>
        </authorList>
    </citation>
    <scope>NUCLEOTIDE SEQUENCE [LARGE SCALE GENOMIC DNA]</scope>
    <source>
        <strain evidence="4 5">D6-4</strain>
    </source>
</reference>
<dbReference type="Pfam" id="PF05043">
    <property type="entry name" value="Mga"/>
    <property type="match status" value="1"/>
</dbReference>
<proteinExistence type="predicted"/>
<evidence type="ECO:0000259" key="3">
    <source>
        <dbReference type="Pfam" id="PF05043"/>
    </source>
</evidence>
<accession>A0ABU3EX34</accession>
<evidence type="ECO:0000313" key="4">
    <source>
        <dbReference type="EMBL" id="MDT2599425.1"/>
    </source>
</evidence>
<evidence type="ECO:0000313" key="5">
    <source>
        <dbReference type="Proteomes" id="UP001252875"/>
    </source>
</evidence>
<dbReference type="Gene3D" id="1.10.10.10">
    <property type="entry name" value="Winged helix-like DNA-binding domain superfamily/Winged helix DNA-binding domain"/>
    <property type="match status" value="1"/>
</dbReference>
<evidence type="ECO:0000256" key="2">
    <source>
        <dbReference type="ARBA" id="ARBA00023163"/>
    </source>
</evidence>
<name>A0ABU3EX34_9ENTE</name>
<dbReference type="PANTHER" id="PTHR30185">
    <property type="entry name" value="CRYPTIC BETA-GLUCOSIDE BGL OPERON ANTITERMINATOR"/>
    <property type="match status" value="1"/>
</dbReference>
<dbReference type="PANTHER" id="PTHR30185:SF13">
    <property type="entry name" value="LICABCH OPERON REGULATOR-RELATED"/>
    <property type="match status" value="1"/>
</dbReference>
<keyword evidence="1" id="KW-0805">Transcription regulation</keyword>
<dbReference type="EMBL" id="JARPYI010000002">
    <property type="protein sequence ID" value="MDT2599425.1"/>
    <property type="molecule type" value="Genomic_DNA"/>
</dbReference>
<protein>
    <submittedName>
        <fullName evidence="4">Helix-turn-helix domain-containing protein</fullName>
    </submittedName>
</protein>
<dbReference type="RefSeq" id="WP_311822076.1">
    <property type="nucleotide sequence ID" value="NZ_JARPYF010000012.1"/>
</dbReference>
<keyword evidence="5" id="KW-1185">Reference proteome</keyword>
<feature type="domain" description="Mga helix-turn-helix" evidence="3">
    <location>
        <begin position="93"/>
        <end position="173"/>
    </location>
</feature>
<dbReference type="InterPro" id="IPR050661">
    <property type="entry name" value="BglG_antiterminators"/>
</dbReference>
<dbReference type="InterPro" id="IPR007737">
    <property type="entry name" value="Mga_HTH"/>
</dbReference>
<sequence>MKKNFFNNYEFFQFFDRETQSKLYLLSMMRDANQPLSIDFFCQELGISRKTMNKYLYRLERDVERFSDGKLILSSVGGQNYCLIPKNIQWIDDVLWNTLSSTDTYQIWNNIIFETDKKIAYLSQSAYVSESTIWRKLQTLQDFLKKYDIQISKRSHRLIGEESQIRGFLTVHFWNVFRGRKWPFVIQPRKYCLPFIDFLESFFDIQLNQLLRLRLEYLIAVWLMRQRLGYQIRLTSVQRESLDNPIFERFYKNYKLTFSKDSAETDEIGYLFLAVLSEDFFYQNTQFLTEWIAVQDKKQTELYQSICDFLLESDRLITNFHERFWINPMVKGYIWSTHLSCQLYKKFYRSSNGDFFWNQQQFELLNLKKEVIKFIQLAYKRTENPIFLEQEFLTYRYMSVFSLSDLRTYFELPINILITTDLPKFEETRLVERIQTVFEKHFRMNFIFDDIISNQPIDLVISTVSFYLENIAQHYQRCLFFSEEFTLEDYLVLGNELTKILEERRSAAIS</sequence>